<comment type="caution">
    <text evidence="2">The sequence shown here is derived from an EMBL/GenBank/DDBJ whole genome shotgun (WGS) entry which is preliminary data.</text>
</comment>
<feature type="region of interest" description="Disordered" evidence="1">
    <location>
        <begin position="154"/>
        <end position="267"/>
    </location>
</feature>
<feature type="compositionally biased region" description="Low complexity" evidence="1">
    <location>
        <begin position="234"/>
        <end position="257"/>
    </location>
</feature>
<feature type="compositionally biased region" description="Polar residues" evidence="1">
    <location>
        <begin position="80"/>
        <end position="93"/>
    </location>
</feature>
<sequence>MDGSTNRLRVRFADRVMYPAPRALRTRALRFDPAASGEVPDGAFRVVQGAVRRSPSLIGGFWGLFSPIVSGDREPIPHSPSASLLISGASESPTPSPHPLTRRRGQPRLTISVPPAPPAANAGLFHRRGRPHLTVTIPPLSQVANIALPPRRVTTLGRGIPRTPFPPPSGAARSSLASPLPITPRRHPTAAALLDSLPSDPFSPTPSMATLTPPALRYSPPPTSSTPAPPAPSHSPAAPSLATATSPASSRSGSAPSTPTPRRRPVR</sequence>
<organism evidence="2 3">
    <name type="scientific">Schizothecium vesticola</name>
    <dbReference type="NCBI Taxonomy" id="314040"/>
    <lineage>
        <taxon>Eukaryota</taxon>
        <taxon>Fungi</taxon>
        <taxon>Dikarya</taxon>
        <taxon>Ascomycota</taxon>
        <taxon>Pezizomycotina</taxon>
        <taxon>Sordariomycetes</taxon>
        <taxon>Sordariomycetidae</taxon>
        <taxon>Sordariales</taxon>
        <taxon>Schizotheciaceae</taxon>
        <taxon>Schizothecium</taxon>
    </lineage>
</organism>
<accession>A0AA40F101</accession>
<evidence type="ECO:0000313" key="2">
    <source>
        <dbReference type="EMBL" id="KAK0749193.1"/>
    </source>
</evidence>
<feature type="region of interest" description="Disordered" evidence="1">
    <location>
        <begin position="76"/>
        <end position="124"/>
    </location>
</feature>
<reference evidence="2" key="1">
    <citation type="submission" date="2023-06" db="EMBL/GenBank/DDBJ databases">
        <title>Genome-scale phylogeny and comparative genomics of the fungal order Sordariales.</title>
        <authorList>
            <consortium name="Lawrence Berkeley National Laboratory"/>
            <person name="Hensen N."/>
            <person name="Bonometti L."/>
            <person name="Westerberg I."/>
            <person name="Brannstrom I.O."/>
            <person name="Guillou S."/>
            <person name="Cros-Aarteil S."/>
            <person name="Calhoun S."/>
            <person name="Haridas S."/>
            <person name="Kuo A."/>
            <person name="Mondo S."/>
            <person name="Pangilinan J."/>
            <person name="Riley R."/>
            <person name="LaButti K."/>
            <person name="Andreopoulos B."/>
            <person name="Lipzen A."/>
            <person name="Chen C."/>
            <person name="Yanf M."/>
            <person name="Daum C."/>
            <person name="Ng V."/>
            <person name="Clum A."/>
            <person name="Steindorff A."/>
            <person name="Ohm R."/>
            <person name="Martin F."/>
            <person name="Silar P."/>
            <person name="Natvig D."/>
            <person name="Lalanne C."/>
            <person name="Gautier V."/>
            <person name="Ament-velasquez S.L."/>
            <person name="Kruys A."/>
            <person name="Hutchinson M.I."/>
            <person name="Powell A.J."/>
            <person name="Barry K."/>
            <person name="Miller A.N."/>
            <person name="Grigoriev I.V."/>
            <person name="Debuchy R."/>
            <person name="Gladieux P."/>
            <person name="Thoren M.H."/>
            <person name="Johannesson H."/>
        </authorList>
    </citation>
    <scope>NUCLEOTIDE SEQUENCE</scope>
    <source>
        <strain evidence="2">SMH3187-1</strain>
    </source>
</reference>
<dbReference type="EMBL" id="JAUKUD010000003">
    <property type="protein sequence ID" value="KAK0749193.1"/>
    <property type="molecule type" value="Genomic_DNA"/>
</dbReference>
<dbReference type="AlphaFoldDB" id="A0AA40F101"/>
<gene>
    <name evidence="2" type="ORF">B0T18DRAFT_445098</name>
</gene>
<name>A0AA40F101_9PEZI</name>
<feature type="compositionally biased region" description="Pro residues" evidence="1">
    <location>
        <begin position="219"/>
        <end position="233"/>
    </location>
</feature>
<evidence type="ECO:0000313" key="3">
    <source>
        <dbReference type="Proteomes" id="UP001172155"/>
    </source>
</evidence>
<evidence type="ECO:0000256" key="1">
    <source>
        <dbReference type="SAM" id="MobiDB-lite"/>
    </source>
</evidence>
<protein>
    <submittedName>
        <fullName evidence="2">Uncharacterized protein</fullName>
    </submittedName>
</protein>
<proteinExistence type="predicted"/>
<keyword evidence="3" id="KW-1185">Reference proteome</keyword>
<dbReference type="Proteomes" id="UP001172155">
    <property type="component" value="Unassembled WGS sequence"/>
</dbReference>